<sequence>MLRCRELLFAIEEREHLIVVPAEAFYVVMNFAGLCRLEAFAVAAGQSAGRAATPADYAATAQSATKRRAERAPRAVASHSARVRTAPYSTCTRSRHTSGARLSRDRPPRAPTCP</sequence>
<proteinExistence type="predicted"/>
<gene>
    <name evidence="2" type="ORF">IPOD504_LOCUS4450</name>
</gene>
<accession>A0ABN8I258</accession>
<keyword evidence="3" id="KW-1185">Reference proteome</keyword>
<dbReference type="EMBL" id="OW152827">
    <property type="protein sequence ID" value="CAH2043796.1"/>
    <property type="molecule type" value="Genomic_DNA"/>
</dbReference>
<feature type="region of interest" description="Disordered" evidence="1">
    <location>
        <begin position="62"/>
        <end position="114"/>
    </location>
</feature>
<organism evidence="2 3">
    <name type="scientific">Iphiclides podalirius</name>
    <name type="common">scarce swallowtail</name>
    <dbReference type="NCBI Taxonomy" id="110791"/>
    <lineage>
        <taxon>Eukaryota</taxon>
        <taxon>Metazoa</taxon>
        <taxon>Ecdysozoa</taxon>
        <taxon>Arthropoda</taxon>
        <taxon>Hexapoda</taxon>
        <taxon>Insecta</taxon>
        <taxon>Pterygota</taxon>
        <taxon>Neoptera</taxon>
        <taxon>Endopterygota</taxon>
        <taxon>Lepidoptera</taxon>
        <taxon>Glossata</taxon>
        <taxon>Ditrysia</taxon>
        <taxon>Papilionoidea</taxon>
        <taxon>Papilionidae</taxon>
        <taxon>Papilioninae</taxon>
        <taxon>Iphiclides</taxon>
    </lineage>
</organism>
<reference evidence="2" key="1">
    <citation type="submission" date="2022-03" db="EMBL/GenBank/DDBJ databases">
        <authorList>
            <person name="Martin H S."/>
        </authorList>
    </citation>
    <scope>NUCLEOTIDE SEQUENCE</scope>
</reference>
<feature type="non-terminal residue" evidence="2">
    <location>
        <position position="114"/>
    </location>
</feature>
<name>A0ABN8I258_9NEOP</name>
<evidence type="ECO:0000313" key="2">
    <source>
        <dbReference type="EMBL" id="CAH2043796.1"/>
    </source>
</evidence>
<dbReference type="Proteomes" id="UP000837857">
    <property type="component" value="Chromosome 15"/>
</dbReference>
<evidence type="ECO:0000256" key="1">
    <source>
        <dbReference type="SAM" id="MobiDB-lite"/>
    </source>
</evidence>
<evidence type="ECO:0000313" key="3">
    <source>
        <dbReference type="Proteomes" id="UP000837857"/>
    </source>
</evidence>
<protein>
    <submittedName>
        <fullName evidence="2">Uncharacterized protein</fullName>
    </submittedName>
</protein>